<organism evidence="7 8">
    <name type="scientific">Fopius arisanus</name>
    <dbReference type="NCBI Taxonomy" id="64838"/>
    <lineage>
        <taxon>Eukaryota</taxon>
        <taxon>Metazoa</taxon>
        <taxon>Ecdysozoa</taxon>
        <taxon>Arthropoda</taxon>
        <taxon>Hexapoda</taxon>
        <taxon>Insecta</taxon>
        <taxon>Pterygota</taxon>
        <taxon>Neoptera</taxon>
        <taxon>Endopterygota</taxon>
        <taxon>Hymenoptera</taxon>
        <taxon>Apocrita</taxon>
        <taxon>Ichneumonoidea</taxon>
        <taxon>Braconidae</taxon>
        <taxon>Opiinae</taxon>
        <taxon>Fopius</taxon>
    </lineage>
</organism>
<dbReference type="SUPFAM" id="SSF90257">
    <property type="entry name" value="Myosin rod fragments"/>
    <property type="match status" value="1"/>
</dbReference>
<keyword evidence="7" id="KW-1185">Reference proteome</keyword>
<evidence type="ECO:0000256" key="3">
    <source>
        <dbReference type="ARBA" id="ARBA00023212"/>
    </source>
</evidence>
<feature type="compositionally biased region" description="Basic and acidic residues" evidence="6">
    <location>
        <begin position="491"/>
        <end position="503"/>
    </location>
</feature>
<evidence type="ECO:0000256" key="2">
    <source>
        <dbReference type="ARBA" id="ARBA00022490"/>
    </source>
</evidence>
<sequence>MYEQVGMEDDCHNITSRYRILRKRLENLGYRQTLPVDALSLVERLLGDLLQTTESLRHFKAIAEDKIELVGPQELTADPYKCDNAKLVQECNKLHADLAEAKENHLKQTKDLKRKINHLETECSDLQLASSRNLKRIKDLEVESSNKSRRIQELLGKCCKPIVSNASLSARRKPTFPLRKPLIEGDVLPQEALKGSVSLGNLSRVKPELVDLVAMGDRKIASLSLEVAKLKGELGLQCDNANTLRTQLVLKGKEINRLRKMLEGGRPYLAVSKDCSCRQAEANCIQCNSSRKSSRGGEACWNEIKVLQQVKGNLEQQLKEALEKQHDAMSQAMKLAERNEELEKELKDIDHIALAVEADCNSTVKENNRRVSHIQEKLESALAKVSHLENDLLVEKRASQELRADLEACRLEKRSLQKILDSTAEEKKKLTDRINELTLIEETLNAEIERLSRLNETQKHELVQLECVNESLKKQMSSESPQDINNSNSRSSKDKGDKNDRNLGKGVKKKNGSKVQRRSLSPPVQEKRNSGSELMRELIQEKDGKIIELQKMVDQLRKETDYCKQEMDRLKKDSRSDNELWSQICDLKHQLNEKEIRVTELQREKRELCREKFELESRLQGCRNRSSPCKVCNQCRSVGPCVCLTLPPRQEIGGSRMLCSRLERERDTARSDVERLIEERDILRERLKMATEAHTYEQRRLRDNGRELESRLKEIERERQELLLAQGSRRTAIAGIEEQLEEAREELRRTKQELVSQRTQYFQLRALQDQTDQALGDVQSQLGQSEGELSKAMERNRSLEQQQLQLDNQVKELKQEINTLRTNMARLDQEKDQLLMELDNKTERIAALEREIISKEQQTMGTEQQVREAQHKYQICMDQSAEQERQLRSMQMEMENNQRQLAVASADRDNAAQENRRLQDDLAALTCEIRTLQRELETSRAESYDLKRQLQTYVSEVRRAEELLNRKENERTEMLNHFRSLSLEATVLENNNQSLESEAAEARGALQSARDRIVDFERELADKDCLIRGYETQITELTQNIASLETQVRQQTEQRARTEADLNAVRDLCVKLDQQKESLMKEMADRNAMKTQYEAQISRLRAEQNIVQEQMNRDHLTVDRMEALLDQARQESLDCQTHNQELQNEMARLKQRVCELQNKLSAESAELRRYQNQAAEYSKQISELRTEVTNERFNRARKEEEHRRHFDEGKSPPGVQPVRFHQSPNSQEMSSRFAQSPVQPNSRAPPVTPESPESHRLPRAPGTMYKDSTPSEVDHAIVQLRGLKNGETSHQTISVPGSGTLCVTTSLHEDDDRKQLKVKVSDVGEGNENAAPPETLGDSPGAERGRERFGEIPEARKQKTKGKKACGCGVDENNLPNCPGSEKSTDFPPEGNYSIKKNEETEKIAKAPDKLEKSIKKKREEVERRELNYQDKILPQGNGEIDLGGHEGELDLVRLLTEVKEHTRDMKHQMEMINSVMKSQSLDETIYPSLPQPKNRQPPVGLLEDVEEGMFHPPRMSTPKKRKIDFNDNIEVKPRDELKEEEGSVMRTSTKKIVFKKTSPSSGGQVRQVKISKTVVDGLSDKGHRSRIPTRLRESASPRAEDNSRDSHESRGTSVRTIIYSGFSSSSSSSQGSPRAGRDPVDIQDPMVFHSLPDHSYNSGSSKSYRDLPSSPKQRRS</sequence>
<feature type="compositionally biased region" description="Polar residues" evidence="6">
    <location>
        <begin position="1222"/>
        <end position="1242"/>
    </location>
</feature>
<dbReference type="PANTHER" id="PTHR20544:SF0">
    <property type="entry name" value="NUCLEOPROTEIN TPR_MLP1 DOMAIN-CONTAINING PROTEIN"/>
    <property type="match status" value="1"/>
</dbReference>
<feature type="coiled-coil region" evidence="5">
    <location>
        <begin position="539"/>
        <end position="618"/>
    </location>
</feature>
<comment type="similarity">
    <text evidence="4">Belongs to the CEP135/TSGA10 family.</text>
</comment>
<reference evidence="8" key="1">
    <citation type="submission" date="2025-08" db="UniProtKB">
        <authorList>
            <consortium name="RefSeq"/>
        </authorList>
    </citation>
    <scope>IDENTIFICATION</scope>
    <source>
        <strain evidence="8">USDA-PBARC FA_bdor</strain>
        <tissue evidence="8">Whole organism</tissue>
    </source>
</reference>
<keyword evidence="2" id="KW-0963">Cytoplasm</keyword>
<accession>A0A9R1STW3</accession>
<feature type="region of interest" description="Disordered" evidence="6">
    <location>
        <begin position="1322"/>
        <end position="1365"/>
    </location>
</feature>
<dbReference type="Proteomes" id="UP000694866">
    <property type="component" value="Unplaced"/>
</dbReference>
<dbReference type="RefSeq" id="XP_011297073.1">
    <property type="nucleotide sequence ID" value="XM_011298771.1"/>
</dbReference>
<proteinExistence type="inferred from homology"/>
<gene>
    <name evidence="8" type="primary">Cep135</name>
</gene>
<evidence type="ECO:0000313" key="8">
    <source>
        <dbReference type="RefSeq" id="XP_011297073.1"/>
    </source>
</evidence>
<dbReference type="OrthoDB" id="10254663at2759"/>
<evidence type="ECO:0000256" key="5">
    <source>
        <dbReference type="SAM" id="Coils"/>
    </source>
</evidence>
<feature type="region of interest" description="Disordered" evidence="6">
    <location>
        <begin position="1511"/>
        <end position="1677"/>
    </location>
</feature>
<evidence type="ECO:0000256" key="4">
    <source>
        <dbReference type="ARBA" id="ARBA00038123"/>
    </source>
</evidence>
<evidence type="ECO:0000256" key="6">
    <source>
        <dbReference type="SAM" id="MobiDB-lite"/>
    </source>
</evidence>
<dbReference type="Gene3D" id="1.10.287.1490">
    <property type="match status" value="1"/>
</dbReference>
<protein>
    <submittedName>
        <fullName evidence="8">Centrosomal protein of 135 kDa isoform X1</fullName>
    </submittedName>
</protein>
<comment type="subcellular location">
    <subcellularLocation>
        <location evidence="1">Cytoplasm</location>
        <location evidence="1">Cytoskeleton</location>
        <location evidence="1">Microtubule organizing center</location>
        <location evidence="1">Centrosome</location>
        <location evidence="1">Centriole</location>
    </subcellularLocation>
</comment>
<dbReference type="CTD" id="9662"/>
<feature type="region of interest" description="Disordered" evidence="6">
    <location>
        <begin position="1192"/>
        <end position="1271"/>
    </location>
</feature>
<keyword evidence="3" id="KW-0206">Cytoskeleton</keyword>
<dbReference type="KEGG" id="fas:105262900"/>
<dbReference type="InterPro" id="IPR051877">
    <property type="entry name" value="Centriole_BasalBody_StrucProt"/>
</dbReference>
<feature type="region of interest" description="Disordered" evidence="6">
    <location>
        <begin position="473"/>
        <end position="532"/>
    </location>
</feature>
<feature type="compositionally biased region" description="Basic and acidic residues" evidence="6">
    <location>
        <begin position="1524"/>
        <end position="1544"/>
    </location>
</feature>
<dbReference type="PANTHER" id="PTHR20544">
    <property type="entry name" value="CENTROSOMAL PROTEIN CEP135"/>
    <property type="match status" value="1"/>
</dbReference>
<feature type="compositionally biased region" description="Basic and acidic residues" evidence="6">
    <location>
        <begin position="1341"/>
        <end position="1357"/>
    </location>
</feature>
<feature type="compositionally biased region" description="Basic residues" evidence="6">
    <location>
        <begin position="506"/>
        <end position="517"/>
    </location>
</feature>
<dbReference type="GeneID" id="105262900"/>
<name>A0A9R1STW3_9HYME</name>
<dbReference type="GO" id="GO:0005814">
    <property type="term" value="C:centriole"/>
    <property type="evidence" value="ECO:0007669"/>
    <property type="project" value="UniProtKB-SubCell"/>
</dbReference>
<feature type="compositionally biased region" description="Basic and acidic residues" evidence="6">
    <location>
        <begin position="1591"/>
        <end position="1611"/>
    </location>
</feature>
<feature type="coiled-coil region" evidence="5">
    <location>
        <begin position="659"/>
        <end position="1187"/>
    </location>
</feature>
<evidence type="ECO:0000313" key="7">
    <source>
        <dbReference type="Proteomes" id="UP000694866"/>
    </source>
</evidence>
<feature type="coiled-coil region" evidence="5">
    <location>
        <begin position="84"/>
        <end position="157"/>
    </location>
</feature>
<keyword evidence="5" id="KW-0175">Coiled coil</keyword>
<feature type="compositionally biased region" description="Polar residues" evidence="6">
    <location>
        <begin position="474"/>
        <end position="490"/>
    </location>
</feature>
<feature type="compositionally biased region" description="Low complexity" evidence="6">
    <location>
        <begin position="1621"/>
        <end position="1633"/>
    </location>
</feature>
<feature type="compositionally biased region" description="Basic and acidic residues" evidence="6">
    <location>
        <begin position="1192"/>
        <end position="1210"/>
    </location>
</feature>
<evidence type="ECO:0000256" key="1">
    <source>
        <dbReference type="ARBA" id="ARBA00004114"/>
    </source>
</evidence>